<evidence type="ECO:0000256" key="11">
    <source>
        <dbReference type="PIRSR" id="PIRSR604439-1"/>
    </source>
</evidence>
<evidence type="ECO:0000256" key="1">
    <source>
        <dbReference type="ARBA" id="ARBA00001936"/>
    </source>
</evidence>
<evidence type="ECO:0000256" key="15">
    <source>
        <dbReference type="PIRSR" id="PIRSR604439-5"/>
    </source>
</evidence>
<dbReference type="EC" id="1.1.1.42" evidence="4"/>
<feature type="modified residue" description="N6-acetyllysine" evidence="15">
    <location>
        <position position="117"/>
    </location>
</feature>
<feature type="modified residue" description="N6-succinyllysine" evidence="15">
    <location>
        <position position="75"/>
    </location>
</feature>
<evidence type="ECO:0000313" key="17">
    <source>
        <dbReference type="EMBL" id="SKA71661.1"/>
    </source>
</evidence>
<evidence type="ECO:0000256" key="4">
    <source>
        <dbReference type="ARBA" id="ARBA00013013"/>
    </source>
</evidence>
<feature type="binding site" evidence="11">
    <location>
        <position position="94"/>
    </location>
    <ligand>
        <name>D-threo-isocitrate</name>
        <dbReference type="ChEBI" id="CHEBI:15562"/>
    </ligand>
</feature>
<evidence type="ECO:0000256" key="14">
    <source>
        <dbReference type="PIRSR" id="PIRSR604439-4"/>
    </source>
</evidence>
<feature type="modified residue" description="Phosphoserine" evidence="15">
    <location>
        <position position="88"/>
    </location>
</feature>
<sequence length="383" mass="41306">MVQQTVYFIEGDGIGPEVWAAARPVLDAAVQRAYGKAKKLAWEEVLAGQKAFREVGEYLPQATMDVLAGARVAMKGPLQTPVGKGFRSLNVTMRQVFDLYACVRPIRYFQGIESPVKRPDLVDMVVFRENTEDVYAGIEYASGTPEAKRLIDFLRSELKAEVDAAAGIGIKPITQLGSKRLVDKAIRFALDNNRSSVTLVHKGNIMKYTEGAFMNWGYEVARERFADQTMTESEQESGDKPLVIKDRIADAMFQAVLQAPQDYDVIATTNLNGDYLSDALVAQVGGLGLAPGVNKSDSLALYEPTHGTAPTIAGQDKANPGSLILSGAMLLEDIGWTEAAENVRQAVDAAIAGKRVTGDLAGQITGSTAVGCKEFGEVILANI</sequence>
<feature type="binding site" evidence="12">
    <location>
        <position position="319"/>
    </location>
    <ligand>
        <name>NADP(+)</name>
        <dbReference type="ChEBI" id="CHEBI:58349"/>
    </ligand>
</feature>
<evidence type="ECO:0000256" key="2">
    <source>
        <dbReference type="ARBA" id="ARBA00007769"/>
    </source>
</evidence>
<feature type="site" description="Critical for catalysis" evidence="14">
    <location>
        <position position="202"/>
    </location>
</feature>
<dbReference type="NCBIfam" id="NF005425">
    <property type="entry name" value="PRK07006.1"/>
    <property type="match status" value="1"/>
</dbReference>
<evidence type="ECO:0000256" key="9">
    <source>
        <dbReference type="ARBA" id="ARBA00023002"/>
    </source>
</evidence>
<keyword evidence="10 13" id="KW-0464">Manganese</keyword>
<comment type="similarity">
    <text evidence="2">Belongs to the isocitrate and isopropylmalate dehydrogenases family.</text>
</comment>
<evidence type="ECO:0000256" key="12">
    <source>
        <dbReference type="PIRSR" id="PIRSR604439-2"/>
    </source>
</evidence>
<feature type="binding site" evidence="11">
    <location>
        <position position="128"/>
    </location>
    <ligand>
        <name>D-threo-isocitrate</name>
        <dbReference type="ChEBI" id="CHEBI:15562"/>
    </ligand>
</feature>
<comment type="cofactor">
    <cofactor evidence="1">
        <name>Mn(2+)</name>
        <dbReference type="ChEBI" id="CHEBI:29035"/>
    </cofactor>
</comment>
<name>A0A1T4W4M8_9BACT</name>
<dbReference type="GO" id="GO:0004450">
    <property type="term" value="F:isocitrate dehydrogenase (NADP+) activity"/>
    <property type="evidence" value="ECO:0007669"/>
    <property type="project" value="UniProtKB-EC"/>
</dbReference>
<dbReference type="InterPro" id="IPR024084">
    <property type="entry name" value="IsoPropMal-DH-like_dom"/>
</dbReference>
<evidence type="ECO:0000256" key="8">
    <source>
        <dbReference type="ARBA" id="ARBA00022857"/>
    </source>
</evidence>
<evidence type="ECO:0000259" key="16">
    <source>
        <dbReference type="SMART" id="SM01329"/>
    </source>
</evidence>
<evidence type="ECO:0000256" key="5">
    <source>
        <dbReference type="ARBA" id="ARBA00022532"/>
    </source>
</evidence>
<proteinExistence type="inferred from homology"/>
<keyword evidence="9" id="KW-0560">Oxidoreductase</keyword>
<organism evidence="17 18">
    <name type="scientific">Paucidesulfovibrio gracilis DSM 16080</name>
    <dbReference type="NCBI Taxonomy" id="1121449"/>
    <lineage>
        <taxon>Bacteria</taxon>
        <taxon>Pseudomonadati</taxon>
        <taxon>Thermodesulfobacteriota</taxon>
        <taxon>Desulfovibrionia</taxon>
        <taxon>Desulfovibrionales</taxon>
        <taxon>Desulfovibrionaceae</taxon>
        <taxon>Paucidesulfovibrio</taxon>
    </lineage>
</organism>
<keyword evidence="18" id="KW-1185">Reference proteome</keyword>
<feature type="site" description="Critical for catalysis" evidence="14">
    <location>
        <position position="135"/>
    </location>
</feature>
<feature type="binding site" evidence="11">
    <location>
        <position position="90"/>
    </location>
    <ligand>
        <name>D-threo-isocitrate</name>
        <dbReference type="ChEBI" id="CHEBI:15562"/>
    </ligand>
</feature>
<dbReference type="PANTHER" id="PTHR43504:SF1">
    <property type="entry name" value="ISOCITRATE DEHYDROGENASE [NADP]"/>
    <property type="match status" value="1"/>
</dbReference>
<dbReference type="AlphaFoldDB" id="A0A1T4W4M8"/>
<evidence type="ECO:0000256" key="13">
    <source>
        <dbReference type="PIRSR" id="PIRSR604439-3"/>
    </source>
</evidence>
<comment type="subunit">
    <text evidence="3">Homodimer.</text>
</comment>
<dbReference type="GO" id="GO:0046872">
    <property type="term" value="F:metal ion binding"/>
    <property type="evidence" value="ECO:0007669"/>
    <property type="project" value="UniProtKB-KW"/>
</dbReference>
<accession>A0A1T4W4M8</accession>
<feature type="binding site" evidence="13">
    <location>
        <position position="274"/>
    </location>
    <ligand>
        <name>Mg(2+)</name>
        <dbReference type="ChEBI" id="CHEBI:18420"/>
    </ligand>
</feature>
<keyword evidence="6" id="KW-0479">Metal-binding</keyword>
<dbReference type="PANTHER" id="PTHR43504">
    <property type="entry name" value="ISOCITRATE DEHYDROGENASE [NADP]"/>
    <property type="match status" value="1"/>
</dbReference>
<dbReference type="Gene3D" id="3.40.718.10">
    <property type="entry name" value="Isopropylmalate Dehydrogenase"/>
    <property type="match status" value="1"/>
</dbReference>
<keyword evidence="7 13" id="KW-0460">Magnesium</keyword>
<evidence type="ECO:0000256" key="7">
    <source>
        <dbReference type="ARBA" id="ARBA00022842"/>
    </source>
</evidence>
<keyword evidence="8 12" id="KW-0521">NADP</keyword>
<feature type="binding site" evidence="11">
    <location>
        <position position="104"/>
    </location>
    <ligand>
        <name>D-threo-isocitrate</name>
        <dbReference type="ChEBI" id="CHEBI:15562"/>
    </ligand>
</feature>
<dbReference type="Proteomes" id="UP000190027">
    <property type="component" value="Unassembled WGS sequence"/>
</dbReference>
<evidence type="ECO:0000256" key="6">
    <source>
        <dbReference type="ARBA" id="ARBA00022723"/>
    </source>
</evidence>
<dbReference type="Pfam" id="PF00180">
    <property type="entry name" value="Iso_dh"/>
    <property type="match status" value="1"/>
</dbReference>
<dbReference type="InterPro" id="IPR004439">
    <property type="entry name" value="Isocitrate_DH_NADP_dimer_prok"/>
</dbReference>
<comment type="cofactor">
    <cofactor evidence="13">
        <name>Mg(2+)</name>
        <dbReference type="ChEBI" id="CHEBI:18420"/>
    </cofactor>
    <cofactor evidence="13">
        <name>Mn(2+)</name>
        <dbReference type="ChEBI" id="CHEBI:29035"/>
    </cofactor>
    <text evidence="13">Binds 1 Mg(2+) or Mn(2+) ion per subunit.</text>
</comment>
<dbReference type="RefSeq" id="WP_078715770.1">
    <property type="nucleotide sequence ID" value="NZ_FUYC01000001.1"/>
</dbReference>
<reference evidence="17 18" key="1">
    <citation type="submission" date="2017-02" db="EMBL/GenBank/DDBJ databases">
        <authorList>
            <person name="Peterson S.W."/>
        </authorList>
    </citation>
    <scope>NUCLEOTIDE SEQUENCE [LARGE SCALE GENOMIC DNA]</scope>
    <source>
        <strain evidence="17 18">DSM 16080</strain>
    </source>
</reference>
<dbReference type="EMBL" id="FUYC01000001">
    <property type="protein sequence ID" value="SKA71661.1"/>
    <property type="molecule type" value="Genomic_DNA"/>
</dbReference>
<evidence type="ECO:0000256" key="3">
    <source>
        <dbReference type="ARBA" id="ARBA00011738"/>
    </source>
</evidence>
<dbReference type="SUPFAM" id="SSF53659">
    <property type="entry name" value="Isocitrate/Isopropylmalate dehydrogenase-like"/>
    <property type="match status" value="1"/>
</dbReference>
<evidence type="ECO:0000313" key="18">
    <source>
        <dbReference type="Proteomes" id="UP000190027"/>
    </source>
</evidence>
<dbReference type="STRING" id="1121449.SAMN02745704_00183"/>
<evidence type="ECO:0000256" key="10">
    <source>
        <dbReference type="ARBA" id="ARBA00023211"/>
    </source>
</evidence>
<feature type="domain" description="Isopropylmalate dehydrogenase-like" evidence="16">
    <location>
        <begin position="5"/>
        <end position="379"/>
    </location>
</feature>
<gene>
    <name evidence="17" type="ORF">SAMN02745704_00183</name>
</gene>
<feature type="binding site" evidence="11">
    <location>
        <position position="88"/>
    </location>
    <ligand>
        <name>D-threo-isocitrate</name>
        <dbReference type="ChEBI" id="CHEBI:15562"/>
    </ligand>
</feature>
<dbReference type="SMART" id="SM01329">
    <property type="entry name" value="Iso_dh"/>
    <property type="match status" value="1"/>
</dbReference>
<keyword evidence="5" id="KW-0816">Tricarboxylic acid cycle</keyword>
<dbReference type="OrthoDB" id="9806254at2"/>
<dbReference type="GO" id="GO:0006099">
    <property type="term" value="P:tricarboxylic acid cycle"/>
    <property type="evidence" value="ECO:0007669"/>
    <property type="project" value="UniProtKB-KW"/>
</dbReference>
<protein>
    <recommendedName>
        <fullName evidence="4">isocitrate dehydrogenase (NADP(+))</fullName>
        <ecNumber evidence="4">1.1.1.42</ecNumber>
    </recommendedName>
</protein>